<dbReference type="GO" id="GO:0000155">
    <property type="term" value="F:phosphorelay sensor kinase activity"/>
    <property type="evidence" value="ECO:0007669"/>
    <property type="project" value="InterPro"/>
</dbReference>
<feature type="transmembrane region" description="Helical" evidence="4">
    <location>
        <begin position="76"/>
        <end position="108"/>
    </location>
</feature>
<reference evidence="5 6" key="1">
    <citation type="submission" date="2019-03" db="EMBL/GenBank/DDBJ databases">
        <title>Genomic Encyclopedia of Type Strains, Phase III (KMG-III): the genomes of soil and plant-associated and newly described type strains.</title>
        <authorList>
            <person name="Whitman W."/>
        </authorList>
    </citation>
    <scope>NUCLEOTIDE SEQUENCE [LARGE SCALE GENOMIC DNA]</scope>
    <source>
        <strain evidence="5 6">CECT 7972</strain>
    </source>
</reference>
<dbReference type="OrthoDB" id="2360799at2"/>
<sequence length="293" mass="33335">MYSLLVLCMGITYQIFGIVMVTNVLAQKDLSKKDISLIIIIMTLGGSIFLNLIGYFSQIYILGVLVLFLRWKGVRWLSAFICVIVAQILLLIGNYIVGVFAANILGLYSKDYTTTIFDMMFGMVVFITPCLTIAYILALCIRGVLREDNFENTVKYSEYVVVALLVLTIVIMYTLIHLDNVLGGHIEIAALYIFIFFALLFAIGMVLVMIIKVENARAEQKKQAQELAQLREYTNNLEKIYSEMSLFKHDYVNILASIQGYIAKGNIDSLNRYFNETIKPLRNFESINKNNRC</sequence>
<comment type="caution">
    <text evidence="5">The sequence shown here is derived from an EMBL/GenBank/DDBJ whole genome shotgun (WGS) entry which is preliminary data.</text>
</comment>
<dbReference type="AlphaFoldDB" id="A0A4R6ZJ98"/>
<dbReference type="Proteomes" id="UP000295558">
    <property type="component" value="Unassembled WGS sequence"/>
</dbReference>
<feature type="transmembrane region" description="Helical" evidence="4">
    <location>
        <begin position="188"/>
        <end position="211"/>
    </location>
</feature>
<feature type="transmembrane region" description="Helical" evidence="4">
    <location>
        <begin position="36"/>
        <end position="69"/>
    </location>
</feature>
<keyword evidence="1" id="KW-0597">Phosphoprotein</keyword>
<accession>A0A4R6ZJ98</accession>
<dbReference type="InterPro" id="IPR016120">
    <property type="entry name" value="Sig_transdc_His_kin_SpoOB"/>
</dbReference>
<keyword evidence="4" id="KW-1133">Transmembrane helix</keyword>
<evidence type="ECO:0000313" key="6">
    <source>
        <dbReference type="Proteomes" id="UP000295558"/>
    </source>
</evidence>
<dbReference type="PANTHER" id="PTHR40448">
    <property type="entry name" value="TWO-COMPONENT SENSOR HISTIDINE KINASE"/>
    <property type="match status" value="1"/>
</dbReference>
<evidence type="ECO:0000256" key="3">
    <source>
        <dbReference type="ARBA" id="ARBA00022777"/>
    </source>
</evidence>
<dbReference type="PANTHER" id="PTHR40448:SF1">
    <property type="entry name" value="TWO-COMPONENT SENSOR HISTIDINE KINASE"/>
    <property type="match status" value="1"/>
</dbReference>
<feature type="transmembrane region" description="Helical" evidence="4">
    <location>
        <begin position="156"/>
        <end position="176"/>
    </location>
</feature>
<protein>
    <submittedName>
        <fullName evidence="5">Uncharacterized protein</fullName>
    </submittedName>
</protein>
<dbReference type="GO" id="GO:0042802">
    <property type="term" value="F:identical protein binding"/>
    <property type="evidence" value="ECO:0007669"/>
    <property type="project" value="TreeGrafter"/>
</dbReference>
<feature type="transmembrane region" description="Helical" evidence="4">
    <location>
        <begin position="120"/>
        <end position="144"/>
    </location>
</feature>
<keyword evidence="4" id="KW-0472">Membrane</keyword>
<proteinExistence type="predicted"/>
<evidence type="ECO:0000256" key="1">
    <source>
        <dbReference type="ARBA" id="ARBA00022553"/>
    </source>
</evidence>
<dbReference type="RefSeq" id="WP_133620796.1">
    <property type="nucleotide sequence ID" value="NZ_SNZK01000008.1"/>
</dbReference>
<evidence type="ECO:0000256" key="4">
    <source>
        <dbReference type="SAM" id="Phobius"/>
    </source>
</evidence>
<keyword evidence="3" id="KW-0418">Kinase</keyword>
<keyword evidence="6" id="KW-1185">Reference proteome</keyword>
<name>A0A4R6ZJ98_9LIST</name>
<dbReference type="EMBL" id="SNZK01000008">
    <property type="protein sequence ID" value="TDR52431.1"/>
    <property type="molecule type" value="Genomic_DNA"/>
</dbReference>
<organism evidence="5 6">
    <name type="scientific">Listeria rocourtiae</name>
    <dbReference type="NCBI Taxonomy" id="647910"/>
    <lineage>
        <taxon>Bacteria</taxon>
        <taxon>Bacillati</taxon>
        <taxon>Bacillota</taxon>
        <taxon>Bacilli</taxon>
        <taxon>Bacillales</taxon>
        <taxon>Listeriaceae</taxon>
        <taxon>Listeria</taxon>
    </lineage>
</organism>
<dbReference type="SUPFAM" id="SSF55890">
    <property type="entry name" value="Sporulation response regulatory protein Spo0B"/>
    <property type="match status" value="1"/>
</dbReference>
<gene>
    <name evidence="5" type="ORF">DFP96_108105</name>
</gene>
<evidence type="ECO:0000256" key="2">
    <source>
        <dbReference type="ARBA" id="ARBA00022679"/>
    </source>
</evidence>
<keyword evidence="4" id="KW-0812">Transmembrane</keyword>
<evidence type="ECO:0000313" key="5">
    <source>
        <dbReference type="EMBL" id="TDR52431.1"/>
    </source>
</evidence>
<keyword evidence="2" id="KW-0808">Transferase</keyword>
<dbReference type="STRING" id="1265846.PROCOU_00555"/>